<feature type="transmembrane region" description="Helical" evidence="7">
    <location>
        <begin position="317"/>
        <end position="337"/>
    </location>
</feature>
<feature type="transmembrane region" description="Helical" evidence="7">
    <location>
        <begin position="207"/>
        <end position="230"/>
    </location>
</feature>
<dbReference type="GO" id="GO:0005886">
    <property type="term" value="C:plasma membrane"/>
    <property type="evidence" value="ECO:0007669"/>
    <property type="project" value="UniProtKB-SubCell"/>
</dbReference>
<feature type="transmembrane region" description="Helical" evidence="7">
    <location>
        <begin position="140"/>
        <end position="160"/>
    </location>
</feature>
<feature type="transmembrane region" description="Helical" evidence="7">
    <location>
        <begin position="166"/>
        <end position="186"/>
    </location>
</feature>
<feature type="transmembrane region" description="Helical" evidence="7">
    <location>
        <begin position="38"/>
        <end position="55"/>
    </location>
</feature>
<sequence length="477" mass="54414">MNTTRYGFFWSAFDRVISQAIQLIVLIALARLLEPESFGLMAMTYVLVALANTFIDSGFYNSLVRKANPTDSDYSTVFYVCIFIGMTVYAFSYFLSSHISSFYDEPILTDIIKTLSIVFVMNSLTTAHRAKLVVNIQFKRLSFINVIAVTFGGIVGLLSAMNGHGVWSLVYQTISNAFMMMVLNFTMVKISYRSGVSLSSFKDLFSYGYKLFLSNLIEVIYSNSYILLIGKLFNSHQLGLYYQANRLIEIFSNTYASIISRVNLPLLSQEKLEENKIKMFENTISLSMFVFLPICCILILSSNFIFVSILGSQWEDSALYFDILVVAYSIFPLHVVNLNVLQMKKRSDLYLRLEIGKKLVGILVLALSYRFGVLWMCVGITFTSFLCLWLNTIYTKSIFGKGLSEQLLIIKDSVIASIGPLLLILLFLKIDFFFSREIFMVVPVYIFLWLALYYYLNRIMLFNTMLILLGKTKVSNG</sequence>
<keyword evidence="5 7" id="KW-1133">Transmembrane helix</keyword>
<proteinExistence type="inferred from homology"/>
<feature type="transmembrane region" description="Helical" evidence="7">
    <location>
        <begin position="76"/>
        <end position="95"/>
    </location>
</feature>
<evidence type="ECO:0000313" key="9">
    <source>
        <dbReference type="Proteomes" id="UP000031671"/>
    </source>
</evidence>
<evidence type="ECO:0000256" key="3">
    <source>
        <dbReference type="ARBA" id="ARBA00022475"/>
    </source>
</evidence>
<dbReference type="InterPro" id="IPR050833">
    <property type="entry name" value="Poly_Biosynth_Transport"/>
</dbReference>
<dbReference type="PANTHER" id="PTHR30250">
    <property type="entry name" value="PST FAMILY PREDICTED COLANIC ACID TRANSPORTER"/>
    <property type="match status" value="1"/>
</dbReference>
<feature type="transmembrane region" description="Helical" evidence="7">
    <location>
        <begin position="373"/>
        <end position="394"/>
    </location>
</feature>
<feature type="transmembrane region" description="Helical" evidence="7">
    <location>
        <begin position="414"/>
        <end position="432"/>
    </location>
</feature>
<evidence type="ECO:0000256" key="1">
    <source>
        <dbReference type="ARBA" id="ARBA00004651"/>
    </source>
</evidence>
<feature type="transmembrane region" description="Helical" evidence="7">
    <location>
        <begin position="438"/>
        <end position="456"/>
    </location>
</feature>
<evidence type="ECO:0000256" key="6">
    <source>
        <dbReference type="ARBA" id="ARBA00023136"/>
    </source>
</evidence>
<protein>
    <submittedName>
        <fullName evidence="8">Lipopolysaccharide biosynthesis protein wzxC</fullName>
    </submittedName>
</protein>
<dbReference type="Pfam" id="PF13440">
    <property type="entry name" value="Polysacc_synt_3"/>
    <property type="match status" value="1"/>
</dbReference>
<dbReference type="EMBL" id="BBRZ01000039">
    <property type="protein sequence ID" value="GAM56910.1"/>
    <property type="molecule type" value="Genomic_DNA"/>
</dbReference>
<evidence type="ECO:0000256" key="2">
    <source>
        <dbReference type="ARBA" id="ARBA00007430"/>
    </source>
</evidence>
<dbReference type="PANTHER" id="PTHR30250:SF10">
    <property type="entry name" value="LIPOPOLYSACCHARIDE BIOSYNTHESIS PROTEIN WZXC"/>
    <property type="match status" value="1"/>
</dbReference>
<feature type="transmembrane region" description="Helical" evidence="7">
    <location>
        <begin position="12"/>
        <end position="32"/>
    </location>
</feature>
<evidence type="ECO:0000256" key="7">
    <source>
        <dbReference type="SAM" id="Phobius"/>
    </source>
</evidence>
<dbReference type="CDD" id="cd13127">
    <property type="entry name" value="MATE_tuaB_like"/>
    <property type="match status" value="1"/>
</dbReference>
<feature type="transmembrane region" description="Helical" evidence="7">
    <location>
        <begin position="288"/>
        <end position="311"/>
    </location>
</feature>
<reference evidence="8 9" key="1">
    <citation type="submission" date="2015-01" db="EMBL/GenBank/DDBJ databases">
        <title>Vibrio sp. C1 JCM 19231 whole genome shotgun sequence.</title>
        <authorList>
            <person name="Sawabe T."/>
            <person name="Meirelles P."/>
            <person name="Feng G."/>
            <person name="Sayaka M."/>
            <person name="Hattori M."/>
            <person name="Ohkuma M."/>
        </authorList>
    </citation>
    <scope>NUCLEOTIDE SEQUENCE [LARGE SCALE GENOMIC DNA]</scope>
    <source>
        <strain evidence="9">JCM 19231</strain>
    </source>
</reference>
<keyword evidence="6 7" id="KW-0472">Membrane</keyword>
<name>A0A0B8NQR8_9VIBR</name>
<accession>A0A0B8NQR8</accession>
<reference evidence="8 9" key="2">
    <citation type="submission" date="2015-01" db="EMBL/GenBank/DDBJ databases">
        <authorList>
            <consortium name="NBRP consortium"/>
            <person name="Sawabe T."/>
            <person name="Meirelles P."/>
            <person name="Feng G."/>
            <person name="Sayaka M."/>
            <person name="Hattori M."/>
            <person name="Ohkuma M."/>
        </authorList>
    </citation>
    <scope>NUCLEOTIDE SEQUENCE [LARGE SCALE GENOMIC DNA]</scope>
    <source>
        <strain evidence="9">JCM 19231</strain>
    </source>
</reference>
<comment type="subcellular location">
    <subcellularLocation>
        <location evidence="1">Cell membrane</location>
        <topology evidence="1">Multi-pass membrane protein</topology>
    </subcellularLocation>
</comment>
<gene>
    <name evidence="8" type="ORF">JCM19231_2058</name>
</gene>
<evidence type="ECO:0000256" key="5">
    <source>
        <dbReference type="ARBA" id="ARBA00022989"/>
    </source>
</evidence>
<keyword evidence="3" id="KW-1003">Cell membrane</keyword>
<keyword evidence="4 7" id="KW-0812">Transmembrane</keyword>
<dbReference type="Proteomes" id="UP000031671">
    <property type="component" value="Unassembled WGS sequence"/>
</dbReference>
<feature type="transmembrane region" description="Helical" evidence="7">
    <location>
        <begin position="107"/>
        <end position="128"/>
    </location>
</feature>
<evidence type="ECO:0000313" key="8">
    <source>
        <dbReference type="EMBL" id="GAM56910.1"/>
    </source>
</evidence>
<organism evidence="8 9">
    <name type="scientific">Vibrio ishigakensis</name>
    <dbReference type="NCBI Taxonomy" id="1481914"/>
    <lineage>
        <taxon>Bacteria</taxon>
        <taxon>Pseudomonadati</taxon>
        <taxon>Pseudomonadota</taxon>
        <taxon>Gammaproteobacteria</taxon>
        <taxon>Vibrionales</taxon>
        <taxon>Vibrionaceae</taxon>
        <taxon>Vibrio</taxon>
    </lineage>
</organism>
<keyword evidence="9" id="KW-1185">Reference proteome</keyword>
<dbReference type="AlphaFoldDB" id="A0A0B8NQR8"/>
<dbReference type="RefSeq" id="WP_261835852.1">
    <property type="nucleotide sequence ID" value="NZ_AP024882.1"/>
</dbReference>
<evidence type="ECO:0000256" key="4">
    <source>
        <dbReference type="ARBA" id="ARBA00022692"/>
    </source>
</evidence>
<comment type="similarity">
    <text evidence="2">Belongs to the polysaccharide synthase family.</text>
</comment>
<comment type="caution">
    <text evidence="8">The sequence shown here is derived from an EMBL/GenBank/DDBJ whole genome shotgun (WGS) entry which is preliminary data.</text>
</comment>